<reference evidence="2 3" key="1">
    <citation type="submission" date="2024-01" db="EMBL/GenBank/DDBJ databases">
        <authorList>
            <person name="Allen C."/>
            <person name="Tagirdzhanova G."/>
        </authorList>
    </citation>
    <scope>NUCLEOTIDE SEQUENCE [LARGE SCALE GENOMIC DNA]</scope>
    <source>
        <strain evidence="2 3">CBS 573.63</strain>
    </source>
</reference>
<comment type="caution">
    <text evidence="2">The sequence shown here is derived from an EMBL/GenBank/DDBJ whole genome shotgun (WGS) entry which is preliminary data.</text>
</comment>
<keyword evidence="3" id="KW-1185">Reference proteome</keyword>
<gene>
    <name evidence="2" type="ORF">SEPCBS57363_000457</name>
</gene>
<proteinExistence type="predicted"/>
<protein>
    <submittedName>
        <fullName evidence="2">Uncharacterized protein</fullName>
    </submittedName>
</protein>
<feature type="region of interest" description="Disordered" evidence="1">
    <location>
        <begin position="1"/>
        <end position="45"/>
    </location>
</feature>
<name>A0ABP0D8K4_9PEZI</name>
<feature type="compositionally biased region" description="Low complexity" evidence="1">
    <location>
        <begin position="31"/>
        <end position="45"/>
    </location>
</feature>
<feature type="compositionally biased region" description="Polar residues" evidence="1">
    <location>
        <begin position="19"/>
        <end position="30"/>
    </location>
</feature>
<sequence>MTDNDSAKSLDKGKGKANSIGNTAGGSQLDPTVTATRATASASANAPTVFSRIAQSAVSLGREIALNRPSGADLASLTSTDKAGPASRGQSLTATAVQEGSEGSTATVPSWALPTTDSSHAQQHTTAQDTAFAEFLDGADIDMSLPSEPSTGLDEGNNDHLSSMGSTWAIHQTSSQTIQEHALLSQPPSAVAEQESRDGAAVVDLLAADGPPEEEPDLGDIELAEDEIAALKRVLFGEENGNTNAARTTNQNWDNVLNLIPDFIRPNSRGCYEEDSGNVTLSTGEATKSRHTQAIMGLSHSSESSRHWLSQWHDVLTRYDDEVWGGLSPLVAQAREEVDRLQQSAPNNVPVETKALDRLRQILGHLRD</sequence>
<dbReference type="Proteomes" id="UP001642501">
    <property type="component" value="Unassembled WGS sequence"/>
</dbReference>
<organism evidence="2 3">
    <name type="scientific">Sporothrix epigloea</name>
    <dbReference type="NCBI Taxonomy" id="1892477"/>
    <lineage>
        <taxon>Eukaryota</taxon>
        <taxon>Fungi</taxon>
        <taxon>Dikarya</taxon>
        <taxon>Ascomycota</taxon>
        <taxon>Pezizomycotina</taxon>
        <taxon>Sordariomycetes</taxon>
        <taxon>Sordariomycetidae</taxon>
        <taxon>Ophiostomatales</taxon>
        <taxon>Ophiostomataceae</taxon>
        <taxon>Sporothrix</taxon>
    </lineage>
</organism>
<evidence type="ECO:0000256" key="1">
    <source>
        <dbReference type="SAM" id="MobiDB-lite"/>
    </source>
</evidence>
<feature type="region of interest" description="Disordered" evidence="1">
    <location>
        <begin position="66"/>
        <end position="127"/>
    </location>
</feature>
<accession>A0ABP0D8K4</accession>
<feature type="compositionally biased region" description="Polar residues" evidence="1">
    <location>
        <begin position="88"/>
        <end position="127"/>
    </location>
</feature>
<evidence type="ECO:0000313" key="2">
    <source>
        <dbReference type="EMBL" id="CAK7263251.1"/>
    </source>
</evidence>
<evidence type="ECO:0000313" key="3">
    <source>
        <dbReference type="Proteomes" id="UP001642501"/>
    </source>
</evidence>
<feature type="compositionally biased region" description="Basic and acidic residues" evidence="1">
    <location>
        <begin position="1"/>
        <end position="14"/>
    </location>
</feature>
<dbReference type="EMBL" id="CAWUOM010000004">
    <property type="protein sequence ID" value="CAK7263251.1"/>
    <property type="molecule type" value="Genomic_DNA"/>
</dbReference>